<evidence type="ECO:0000259" key="2">
    <source>
        <dbReference type="Pfam" id="PF25513"/>
    </source>
</evidence>
<accession>A0A7Z2YDI5</accession>
<name>A0A7Z2YDI5_9VIBR</name>
<dbReference type="InterPro" id="IPR041377">
    <property type="entry name" value="P2_N"/>
</dbReference>
<dbReference type="Pfam" id="PF18628">
    <property type="entry name" value="P2_N"/>
    <property type="match status" value="1"/>
</dbReference>
<dbReference type="Proteomes" id="UP000464262">
    <property type="component" value="Chromosome 1"/>
</dbReference>
<dbReference type="Gene3D" id="2.60.120.730">
    <property type="match status" value="2"/>
</dbReference>
<dbReference type="Pfam" id="PF25513">
    <property type="entry name" value="P2_C"/>
    <property type="match status" value="1"/>
</dbReference>
<dbReference type="InterPro" id="IPR057915">
    <property type="entry name" value="P2_C"/>
</dbReference>
<evidence type="ECO:0000313" key="4">
    <source>
        <dbReference type="Proteomes" id="UP000464262"/>
    </source>
</evidence>
<feature type="domain" description="Viral coat protein P2 N-terminal" evidence="1">
    <location>
        <begin position="12"/>
        <end position="140"/>
    </location>
</feature>
<sequence>MEMLTTPFNPRPKELDPVEGVSWGNQATLRLVSGPTYQNIELVTDISDPKDIERVMLKLNGKEIINLTGDDLVNLQKHRKQYTQAGRYVIPFADISLRTKAGVRTGELVTLGGEIWMLYIQLKAKDAGTVAPMIRARAHTTAAQATRYYMPRLYSLTWFASATGRTPFDFSERSPFLTLKRIHFKDESIERIRVLRDDREEMNVSKVDNAYDLALAELEQTAGYFTLDFVRTGFGTEGRLPTNAAKQLQFELEKSESGSVPLVIEAIEQVATLPAQGAAS</sequence>
<dbReference type="EMBL" id="CP047475">
    <property type="protein sequence ID" value="QIA63332.1"/>
    <property type="molecule type" value="Genomic_DNA"/>
</dbReference>
<evidence type="ECO:0000313" key="3">
    <source>
        <dbReference type="EMBL" id="QIA63332.1"/>
    </source>
</evidence>
<evidence type="ECO:0008006" key="5">
    <source>
        <dbReference type="Google" id="ProtNLM"/>
    </source>
</evidence>
<dbReference type="AlphaFoldDB" id="A0A7Z2YDI5"/>
<dbReference type="RefSeq" id="WP_164648227.1">
    <property type="nucleotide sequence ID" value="NZ_CP047475.1"/>
</dbReference>
<organism evidence="3 4">
    <name type="scientific">Vibrio astriarenae</name>
    <dbReference type="NCBI Taxonomy" id="1481923"/>
    <lineage>
        <taxon>Bacteria</taxon>
        <taxon>Pseudomonadati</taxon>
        <taxon>Pseudomonadota</taxon>
        <taxon>Gammaproteobacteria</taxon>
        <taxon>Vibrionales</taxon>
        <taxon>Vibrionaceae</taxon>
        <taxon>Vibrio</taxon>
    </lineage>
</organism>
<gene>
    <name evidence="3" type="ORF">GT360_07280</name>
</gene>
<reference evidence="3 4" key="1">
    <citation type="submission" date="2020-01" db="EMBL/GenBank/DDBJ databases">
        <title>Whole genome and functional gene identification of agarase of Vibrio HN897.</title>
        <authorList>
            <person name="Liu Y."/>
            <person name="Zhao Z."/>
        </authorList>
    </citation>
    <scope>NUCLEOTIDE SEQUENCE [LARGE SCALE GENOMIC DNA]</scope>
    <source>
        <strain evidence="3 4">HN897</strain>
    </source>
</reference>
<keyword evidence="4" id="KW-1185">Reference proteome</keyword>
<protein>
    <recommendedName>
        <fullName evidence="5">Viral coat protein P2 N-terminal domain-containing protein</fullName>
    </recommendedName>
</protein>
<dbReference type="KEGG" id="vas:GT360_07280"/>
<feature type="domain" description="Viral coat protein P2 C-terminal" evidence="2">
    <location>
        <begin position="150"/>
        <end position="270"/>
    </location>
</feature>
<proteinExistence type="predicted"/>
<dbReference type="InterPro" id="IPR053751">
    <property type="entry name" value="Viral_Major_Capsid_sf"/>
</dbReference>
<evidence type="ECO:0000259" key="1">
    <source>
        <dbReference type="Pfam" id="PF18628"/>
    </source>
</evidence>